<name>A0A0F4ITN3_9ACTN</name>
<evidence type="ECO:0000313" key="3">
    <source>
        <dbReference type="Proteomes" id="UP000033551"/>
    </source>
</evidence>
<dbReference type="PATRIC" id="fig|68223.7.peg.3339"/>
<protein>
    <submittedName>
        <fullName evidence="2">Uncharacterized protein</fullName>
    </submittedName>
</protein>
<keyword evidence="1" id="KW-0812">Transmembrane</keyword>
<organism evidence="2 3">
    <name type="scientific">Streptomyces katrae</name>
    <dbReference type="NCBI Taxonomy" id="68223"/>
    <lineage>
        <taxon>Bacteria</taxon>
        <taxon>Bacillati</taxon>
        <taxon>Actinomycetota</taxon>
        <taxon>Actinomycetes</taxon>
        <taxon>Kitasatosporales</taxon>
        <taxon>Streptomycetaceae</taxon>
        <taxon>Streptomyces</taxon>
    </lineage>
</organism>
<accession>A0A0F4ITN3</accession>
<dbReference type="AlphaFoldDB" id="A0A0F4ITN3"/>
<keyword evidence="3" id="KW-1185">Reference proteome</keyword>
<dbReference type="RefSeq" id="WP_045951248.1">
    <property type="nucleotide sequence ID" value="NZ_JZWV01001084.1"/>
</dbReference>
<comment type="caution">
    <text evidence="2">The sequence shown here is derived from an EMBL/GenBank/DDBJ whole genome shotgun (WGS) entry which is preliminary data.</text>
</comment>
<keyword evidence="1" id="KW-1133">Transmembrane helix</keyword>
<feature type="transmembrane region" description="Helical" evidence="1">
    <location>
        <begin position="29"/>
        <end position="48"/>
    </location>
</feature>
<dbReference type="Proteomes" id="UP000033551">
    <property type="component" value="Unassembled WGS sequence"/>
</dbReference>
<gene>
    <name evidence="2" type="ORF">VR44_32650</name>
</gene>
<dbReference type="EMBL" id="JZWV01001084">
    <property type="protein sequence ID" value="KJY25372.1"/>
    <property type="molecule type" value="Genomic_DNA"/>
</dbReference>
<reference evidence="2 3" key="1">
    <citation type="submission" date="2015-02" db="EMBL/GenBank/DDBJ databases">
        <authorList>
            <person name="Ju K.-S."/>
            <person name="Doroghazi J.R."/>
            <person name="Metcalf W."/>
        </authorList>
    </citation>
    <scope>NUCLEOTIDE SEQUENCE [LARGE SCALE GENOMIC DNA]</scope>
    <source>
        <strain evidence="2 3">NRRL ISP-5550</strain>
    </source>
</reference>
<evidence type="ECO:0000256" key="1">
    <source>
        <dbReference type="SAM" id="Phobius"/>
    </source>
</evidence>
<sequence length="94" mass="9170">MSVTTEATGLGGRQRGADARATGLTMPQAVVISVVMPVVFVLAVVLSLRGMPMGEVFRLLGGAGAIGAALVVAVTPGGRGAVAAAARAALQAGR</sequence>
<evidence type="ECO:0000313" key="2">
    <source>
        <dbReference type="EMBL" id="KJY25372.1"/>
    </source>
</evidence>
<proteinExistence type="predicted"/>
<keyword evidence="1" id="KW-0472">Membrane</keyword>